<evidence type="ECO:0000313" key="3">
    <source>
        <dbReference type="EMBL" id="EIC23828.1"/>
    </source>
</evidence>
<gene>
    <name evidence="3" type="ORF">Thi970DRAFT_00340</name>
</gene>
<evidence type="ECO:0000313" key="4">
    <source>
        <dbReference type="Proteomes" id="UP000002964"/>
    </source>
</evidence>
<dbReference type="Pfam" id="PF00092">
    <property type="entry name" value="VWA"/>
    <property type="match status" value="1"/>
</dbReference>
<dbReference type="EMBL" id="JH603164">
    <property type="protein sequence ID" value="EIC23828.1"/>
    <property type="molecule type" value="Genomic_DNA"/>
</dbReference>
<dbReference type="InterPro" id="IPR036465">
    <property type="entry name" value="vWFA_dom_sf"/>
</dbReference>
<protein>
    <submittedName>
        <fullName evidence="3">TIGR02452 family protein</fullName>
    </submittedName>
</protein>
<evidence type="ECO:0000259" key="2">
    <source>
        <dbReference type="PROSITE" id="PS50234"/>
    </source>
</evidence>
<feature type="region of interest" description="Disordered" evidence="1">
    <location>
        <begin position="750"/>
        <end position="770"/>
    </location>
</feature>
<dbReference type="SMART" id="SM00327">
    <property type="entry name" value="VWA"/>
    <property type="match status" value="1"/>
</dbReference>
<dbReference type="Gene3D" id="3.40.220.10">
    <property type="entry name" value="Leucine Aminopeptidase, subunit E, domain 1"/>
    <property type="match status" value="1"/>
</dbReference>
<dbReference type="Gene3D" id="3.40.50.410">
    <property type="entry name" value="von Willebrand factor, type A domain"/>
    <property type="match status" value="1"/>
</dbReference>
<feature type="compositionally biased region" description="Basic and acidic residues" evidence="1">
    <location>
        <begin position="752"/>
        <end position="770"/>
    </location>
</feature>
<dbReference type="HOGENOM" id="CLU_294219_0_0_6"/>
<dbReference type="InterPro" id="IPR012664">
    <property type="entry name" value="CHP02452"/>
</dbReference>
<dbReference type="OrthoDB" id="9806181at2"/>
<evidence type="ECO:0000256" key="1">
    <source>
        <dbReference type="SAM" id="MobiDB-lite"/>
    </source>
</evidence>
<dbReference type="RefSeq" id="WP_009146802.1">
    <property type="nucleotide sequence ID" value="NZ_CP121471.1"/>
</dbReference>
<reference evidence="4" key="1">
    <citation type="submission" date="2011-06" db="EMBL/GenBank/DDBJ databases">
        <authorList>
            <consortium name="US DOE Joint Genome Institute (JGI-PGF)"/>
            <person name="Lucas S."/>
            <person name="Han J."/>
            <person name="Lapidus A."/>
            <person name="Cheng J.-F."/>
            <person name="Goodwin L."/>
            <person name="Pitluck S."/>
            <person name="Peters L."/>
            <person name="Land M.L."/>
            <person name="Hauser L."/>
            <person name="Vogl K."/>
            <person name="Liu Z."/>
            <person name="Overmann J."/>
            <person name="Frigaard N.-U."/>
            <person name="Bryant D.A."/>
            <person name="Woyke T.J."/>
        </authorList>
    </citation>
    <scope>NUCLEOTIDE SEQUENCE [LARGE SCALE GENOMIC DNA]</scope>
    <source>
        <strain evidence="4">970</strain>
    </source>
</reference>
<dbReference type="Pfam" id="PF10021">
    <property type="entry name" value="PARG_cat_microb"/>
    <property type="match status" value="1"/>
</dbReference>
<dbReference type="SUPFAM" id="SSF53300">
    <property type="entry name" value="vWA-like"/>
    <property type="match status" value="1"/>
</dbReference>
<keyword evidence="4" id="KW-1185">Reference proteome</keyword>
<dbReference type="InterPro" id="IPR002035">
    <property type="entry name" value="VWF_A"/>
</dbReference>
<dbReference type="eggNOG" id="COG2304">
    <property type="taxonomic scope" value="Bacteria"/>
</dbReference>
<dbReference type="NCBIfam" id="TIGR02452">
    <property type="entry name" value="TIGR02452 family protein"/>
    <property type="match status" value="1"/>
</dbReference>
<accession>H8YW37</accession>
<reference evidence="3 4" key="2">
    <citation type="submission" date="2011-11" db="EMBL/GenBank/DDBJ databases">
        <authorList>
            <consortium name="US DOE Joint Genome Institute"/>
            <person name="Lucas S."/>
            <person name="Han J."/>
            <person name="Lapidus A."/>
            <person name="Cheng J.-F."/>
            <person name="Goodwin L."/>
            <person name="Pitluck S."/>
            <person name="Peters L."/>
            <person name="Ovchinnikova G."/>
            <person name="Zhang X."/>
            <person name="Detter J.C."/>
            <person name="Han C."/>
            <person name="Tapia R."/>
            <person name="Land M."/>
            <person name="Hauser L."/>
            <person name="Kyrpides N."/>
            <person name="Ivanova N."/>
            <person name="Pagani I."/>
            <person name="Vogl K."/>
            <person name="Liu Z."/>
            <person name="Overmann J."/>
            <person name="Frigaard N.-U."/>
            <person name="Bryant D."/>
            <person name="Woyke T."/>
        </authorList>
    </citation>
    <scope>NUCLEOTIDE SEQUENCE [LARGE SCALE GENOMIC DNA]</scope>
    <source>
        <strain evidence="3 4">970</strain>
    </source>
</reference>
<dbReference type="STRING" id="631362.Thi970DRAFT_00340"/>
<dbReference type="InterPro" id="IPR019261">
    <property type="entry name" value="PARG_cat_microbial"/>
</dbReference>
<dbReference type="PROSITE" id="PS50234">
    <property type="entry name" value="VWFA"/>
    <property type="match status" value="1"/>
</dbReference>
<proteinExistence type="predicted"/>
<dbReference type="PANTHER" id="PTHR35596">
    <property type="entry name" value="DUF2263 DOMAIN-CONTAINING PROTEIN"/>
    <property type="match status" value="1"/>
</dbReference>
<dbReference type="SUPFAM" id="SSF52949">
    <property type="entry name" value="Macro domain-like"/>
    <property type="match status" value="1"/>
</dbReference>
<dbReference type="eggNOG" id="COG4295">
    <property type="taxonomic scope" value="Bacteria"/>
</dbReference>
<dbReference type="Pfam" id="PF20208">
    <property type="entry name" value="ARPP-1"/>
    <property type="match status" value="1"/>
</dbReference>
<feature type="domain" description="VWFA" evidence="2">
    <location>
        <begin position="364"/>
        <end position="541"/>
    </location>
</feature>
<dbReference type="PANTHER" id="PTHR35596:SF1">
    <property type="entry name" value="MICROBIAL-TYPE PARG CATALYTIC DOMAIN-CONTAINING PROTEIN"/>
    <property type="match status" value="1"/>
</dbReference>
<sequence>MSAIAKCLSEVVVGKPTSHKNLTLYPLLADGPEEPGYRLLEAALSDHSARVTEVSESGHVPELKIINEGAQPVLLLDGEELVGAKQNRILNLTVLAPAQKTTIIPVSCVEAGRWHATSAEFSGARRAHFAAGRARKSADVNTSLRQRGSRESNQSAVWRDIETRSRRMGVNSGTNAAAALYESHRQSLDAFRSAFTPQTGQCGALFSLNGRILGLDLFDSPTTLAAVLSTLVESYALDALDAHGETVQPISAPTAADIKAWLDVIAGAEFERFPAVGEGEDWRFDDSHLTGGALVKDDRVIHLCAFRISAAEDSEEALNPAEIDTFSLALATDRALIRRQGHSKRVLQVRLQVPTINETTTPLDLALVLDASHSLSAAHWTEAQHAVRDVLERLGPDDRIALVIFNDVAEILLPLTPISEETRQAVEIALQNHHPGGGANLGEGWLTGCGLVGAESDKARRRHCLVLSAGQPDVGITAPATLAEHARALRNLGVVTSTFGLGDTYLEGLLAQLADAGGGYFQDIADAETIPVTINRHVEELGNLVSDHARLDLSWEGDLKVEPLGPWSATASAHALSLELGDLMKGETRDLLLRLRFPGGPKNTDCPLRMVLRDGDHHLVEEHIHWTWVDSATRHNQAHESEVEHRFAQHLAHQARIDVARSNRDGQLDQACAHLMDVAKQIRKEAGENPQNMALAAALEAETERYRKALPAREIKEQISRSGSLLRGRRQDGARMRINTKPRLHYLPTLDSDERAAQGKALRDTPRAETKKLGESAQAAIDAGHYSDAAGQSVDWSAAIAAAKAAKQSLPPDAALPEAPPPAFATTRVRVINAMTLDAAWRLSMTGARVLALNFANGIQPGGGFLQGNRAQESVLCRSSALIATLEGDPMYAAHAERPQPDSTDWAILSPDVPVFRDDAGRPRERPWPLSILTCAAPYAPTIGQDMSIQLMQSRIRRILAIARAHGYETLVLGAWGCGTFGNDPVPVAAAFHAALREQVGAFDEIVFAVTDWSPERRFLAPFAAEFKAQP</sequence>
<name>H8YW37_9GAMM</name>
<dbReference type="AlphaFoldDB" id="H8YW37"/>
<organism evidence="3 4">
    <name type="scientific">Thiorhodovibrio frisius</name>
    <dbReference type="NCBI Taxonomy" id="631362"/>
    <lineage>
        <taxon>Bacteria</taxon>
        <taxon>Pseudomonadati</taxon>
        <taxon>Pseudomonadota</taxon>
        <taxon>Gammaproteobacteria</taxon>
        <taxon>Chromatiales</taxon>
        <taxon>Chromatiaceae</taxon>
        <taxon>Thiorhodovibrio</taxon>
    </lineage>
</organism>
<dbReference type="InterPro" id="IPR046699">
    <property type="entry name" value="ARPP-1"/>
</dbReference>
<dbReference type="InterPro" id="IPR043472">
    <property type="entry name" value="Macro_dom-like"/>
</dbReference>
<dbReference type="Proteomes" id="UP000002964">
    <property type="component" value="Unassembled WGS sequence"/>
</dbReference>